<proteinExistence type="predicted"/>
<evidence type="ECO:0000313" key="2">
    <source>
        <dbReference type="Proteomes" id="UP001185899"/>
    </source>
</evidence>
<protein>
    <submittedName>
        <fullName evidence="1">SGNH/GDSL hydrolase family protein</fullName>
        <ecNumber evidence="1">3.1.-.-</ecNumber>
    </submittedName>
</protein>
<dbReference type="CDD" id="cd00229">
    <property type="entry name" value="SGNH_hydrolase"/>
    <property type="match status" value="1"/>
</dbReference>
<dbReference type="InterPro" id="IPR036514">
    <property type="entry name" value="SGNH_hydro_sf"/>
</dbReference>
<dbReference type="InterPro" id="IPR001087">
    <property type="entry name" value="GDSL"/>
</dbReference>
<sequence length="334" mass="35518">MDPVTLGMAKAATRKTVEMAPALAKMYRKLALAGSSDANILVVGDSTGNAQNEWAFYLAQKFAAHFPNHTVVWALWADSTKNFPAGDRVTVQTGTNGKTITFWNVSVSGEIVGYAAANHGTIRSGLSAGGALPPDVVIFNYGHNSPQLDAAYRAVQIESINVYTGYYPSAAIVQIAQNPRAGGDASFANGQNKAAQVAALAFDEGHVLIDVNSDFIARSDYATAYLDPDGLHPNPAGSLRWATVAWEQLQPRARVTFASRQPREDHQWIPATSFYISQGTPELAMRGVLPGWSLDPAAPEAVVTSMSYPGDWTAVNVIALFGSSGTPGVAVCRC</sequence>
<keyword evidence="2" id="KW-1185">Reference proteome</keyword>
<dbReference type="EMBL" id="JAWLKE010000009">
    <property type="protein sequence ID" value="MDV6233164.1"/>
    <property type="molecule type" value="Genomic_DNA"/>
</dbReference>
<dbReference type="EC" id="3.1.-.-" evidence="1"/>
<dbReference type="Proteomes" id="UP001185899">
    <property type="component" value="Unassembled WGS sequence"/>
</dbReference>
<reference evidence="1 2" key="1">
    <citation type="submission" date="2023-10" db="EMBL/GenBank/DDBJ databases">
        <title>Development of a sustainable strategy for remediation of hydrocarbon-contaminated territories based on the waste exchange concept.</title>
        <authorList>
            <person name="Krivoruchko A."/>
        </authorList>
    </citation>
    <scope>NUCLEOTIDE SEQUENCE [LARGE SCALE GENOMIC DNA]</scope>
    <source>
        <strain evidence="1 2">IEGM 1322</strain>
    </source>
</reference>
<dbReference type="RefSeq" id="WP_317549471.1">
    <property type="nucleotide sequence ID" value="NZ_JAWLKE010000009.1"/>
</dbReference>
<dbReference type="Gene3D" id="3.40.50.1110">
    <property type="entry name" value="SGNH hydrolase"/>
    <property type="match status" value="1"/>
</dbReference>
<evidence type="ECO:0000313" key="1">
    <source>
        <dbReference type="EMBL" id="MDV6233164.1"/>
    </source>
</evidence>
<comment type="caution">
    <text evidence="1">The sequence shown here is derived from an EMBL/GenBank/DDBJ whole genome shotgun (WGS) entry which is preliminary data.</text>
</comment>
<dbReference type="Pfam" id="PF00657">
    <property type="entry name" value="Lipase_GDSL"/>
    <property type="match status" value="1"/>
</dbReference>
<accession>A0ABU4B3V5</accession>
<organism evidence="1 2">
    <name type="scientific">Rhodococcus cercidiphylli</name>
    <dbReference type="NCBI Taxonomy" id="489916"/>
    <lineage>
        <taxon>Bacteria</taxon>
        <taxon>Bacillati</taxon>
        <taxon>Actinomycetota</taxon>
        <taxon>Actinomycetes</taxon>
        <taxon>Mycobacteriales</taxon>
        <taxon>Nocardiaceae</taxon>
        <taxon>Rhodococcus</taxon>
    </lineage>
</organism>
<gene>
    <name evidence="1" type="ORF">R3P95_21630</name>
</gene>
<dbReference type="SUPFAM" id="SSF52266">
    <property type="entry name" value="SGNH hydrolase"/>
    <property type="match status" value="1"/>
</dbReference>
<keyword evidence="1" id="KW-0378">Hydrolase</keyword>
<name>A0ABU4B3V5_9NOCA</name>
<dbReference type="GO" id="GO:0016787">
    <property type="term" value="F:hydrolase activity"/>
    <property type="evidence" value="ECO:0007669"/>
    <property type="project" value="UniProtKB-KW"/>
</dbReference>